<dbReference type="RefSeq" id="WP_005742350.1">
    <property type="nucleotide sequence ID" value="NZ_CP031226.1"/>
</dbReference>
<reference evidence="2 3" key="1">
    <citation type="journal article" date="2011" name="PLoS Pathog.">
        <title>Dynamic evolution of pathogenicity revealed by sequencing and comparative genomics of 19 Pseudomonas syringae isolates.</title>
        <authorList>
            <person name="Baltrus D.A."/>
            <person name="Nishimura M.T."/>
            <person name="Romanchuk A."/>
            <person name="Chang J.H."/>
            <person name="Mukhtar M.S."/>
            <person name="Cherkis K."/>
            <person name="Roach J."/>
            <person name="Grant S.R."/>
            <person name="Jones C.D."/>
            <person name="Dangl J.L."/>
        </authorList>
    </citation>
    <scope>NUCLEOTIDE SEQUENCE [LARGE SCALE GENOMIC DNA]</scope>
    <source>
        <strain evidence="2 3">M301315</strain>
    </source>
</reference>
<protein>
    <submittedName>
        <fullName evidence="2">Uncharacterized protein</fullName>
    </submittedName>
</protein>
<keyword evidence="1" id="KW-1133">Transmembrane helix</keyword>
<feature type="transmembrane region" description="Helical" evidence="1">
    <location>
        <begin position="60"/>
        <end position="79"/>
    </location>
</feature>
<evidence type="ECO:0000256" key="1">
    <source>
        <dbReference type="SAM" id="Phobius"/>
    </source>
</evidence>
<organism evidence="2 3">
    <name type="scientific">Pseudomonas amygdali pv. lachrymans str. M301315</name>
    <dbReference type="NCBI Taxonomy" id="629260"/>
    <lineage>
        <taxon>Bacteria</taxon>
        <taxon>Pseudomonadati</taxon>
        <taxon>Pseudomonadota</taxon>
        <taxon>Gammaproteobacteria</taxon>
        <taxon>Pseudomonadales</taxon>
        <taxon>Pseudomonadaceae</taxon>
        <taxon>Pseudomonas</taxon>
        <taxon>Pseudomonas amygdali</taxon>
    </lineage>
</organism>
<name>A0AAD0M430_PSEAV</name>
<keyword evidence="1" id="KW-0812">Transmembrane</keyword>
<sequence length="150" mass="16867">MISIFKEIVGQAKSSLRPSLRYGEIKDAINERIKGRQEFDESMPWMGADEFIKRYRNVRFSAIVAGVLGLISLLSVAFAGSLQGFLLSLMSFIVLELFYVKLNFLLWASRETVFTQQDRVVRLPDYLAAVAADPGQLLPLALSHKVGKKQ</sequence>
<evidence type="ECO:0000313" key="2">
    <source>
        <dbReference type="EMBL" id="AXH59463.1"/>
    </source>
</evidence>
<feature type="transmembrane region" description="Helical" evidence="1">
    <location>
        <begin position="85"/>
        <end position="107"/>
    </location>
</feature>
<evidence type="ECO:0000313" key="3">
    <source>
        <dbReference type="Proteomes" id="UP000006426"/>
    </source>
</evidence>
<geneLocation type="plasmid" evidence="3">
    <name>pmppla107</name>
</geneLocation>
<keyword evidence="2" id="KW-0614">Plasmid</keyword>
<dbReference type="GeneID" id="39474645"/>
<dbReference type="EMBL" id="CP031226">
    <property type="protein sequence ID" value="AXH59463.1"/>
    <property type="molecule type" value="Genomic_DNA"/>
</dbReference>
<dbReference type="AlphaFoldDB" id="A0AAD0M430"/>
<gene>
    <name evidence="2" type="ORF">PLA107_030005</name>
</gene>
<keyword evidence="1" id="KW-0472">Membrane</keyword>
<proteinExistence type="predicted"/>
<accession>A0AAD0M430</accession>
<dbReference type="Proteomes" id="UP000006426">
    <property type="component" value="Plasmid pmppla107"/>
</dbReference>